<gene>
    <name evidence="3" type="ORF">F2P81_021479</name>
</gene>
<evidence type="ECO:0000256" key="2">
    <source>
        <dbReference type="SAM" id="SignalP"/>
    </source>
</evidence>
<feature type="signal peptide" evidence="2">
    <location>
        <begin position="1"/>
        <end position="22"/>
    </location>
</feature>
<organism evidence="3 4">
    <name type="scientific">Scophthalmus maximus</name>
    <name type="common">Turbot</name>
    <name type="synonym">Psetta maxima</name>
    <dbReference type="NCBI Taxonomy" id="52904"/>
    <lineage>
        <taxon>Eukaryota</taxon>
        <taxon>Metazoa</taxon>
        <taxon>Chordata</taxon>
        <taxon>Craniata</taxon>
        <taxon>Vertebrata</taxon>
        <taxon>Euteleostomi</taxon>
        <taxon>Actinopterygii</taxon>
        <taxon>Neopterygii</taxon>
        <taxon>Teleostei</taxon>
        <taxon>Neoteleostei</taxon>
        <taxon>Acanthomorphata</taxon>
        <taxon>Carangaria</taxon>
        <taxon>Pleuronectiformes</taxon>
        <taxon>Pleuronectoidei</taxon>
        <taxon>Scophthalmidae</taxon>
        <taxon>Scophthalmus</taxon>
    </lineage>
</organism>
<name>A0A6A4S646_SCOMX</name>
<feature type="region of interest" description="Disordered" evidence="1">
    <location>
        <begin position="155"/>
        <end position="184"/>
    </location>
</feature>
<accession>A0A6A4S646</accession>
<proteinExistence type="predicted"/>
<feature type="region of interest" description="Disordered" evidence="1">
    <location>
        <begin position="267"/>
        <end position="297"/>
    </location>
</feature>
<keyword evidence="2" id="KW-0732">Signal</keyword>
<dbReference type="AlphaFoldDB" id="A0A6A4S646"/>
<feature type="chain" id="PRO_5025441014" evidence="2">
    <location>
        <begin position="23"/>
        <end position="297"/>
    </location>
</feature>
<evidence type="ECO:0000313" key="3">
    <source>
        <dbReference type="EMBL" id="KAF0026742.1"/>
    </source>
</evidence>
<evidence type="ECO:0000256" key="1">
    <source>
        <dbReference type="SAM" id="MobiDB-lite"/>
    </source>
</evidence>
<dbReference type="EMBL" id="VEVO01000019">
    <property type="protein sequence ID" value="KAF0026742.1"/>
    <property type="molecule type" value="Genomic_DNA"/>
</dbReference>
<sequence length="297" mass="33435">MASALMARVWIVLFILAQFNYAESLRRAPGLPADMGEFHGGGEKPLKAIRGDLTGRRFPAMMRNFITDFFNTKGPAVRQWKTSSTSFVDISKLPDRDSGYELAYVDATGRLCSVLSTCYPTLAKKVRRHHVRRALEEPDFFDLWNFENALEPGVEPFDPETLESPDEPSDLETTSTTTQTISSQRQSDRSYFIPMVFVRRGKLTKLQPGASAASTHNVMSRGNKLPCRISTSISISLRRSACVCSCRLSSVCGSSRRSSRFHVNRRKRQFRTESRNNWLDQMTDGGGNEQKDQTLSS</sequence>
<reference evidence="3 4" key="1">
    <citation type="submission" date="2019-06" db="EMBL/GenBank/DDBJ databases">
        <title>Draft genomes of female and male turbot (Scophthalmus maximus).</title>
        <authorList>
            <person name="Xu H."/>
            <person name="Xu X.-W."/>
            <person name="Shao C."/>
            <person name="Chen S."/>
        </authorList>
    </citation>
    <scope>NUCLEOTIDE SEQUENCE [LARGE SCALE GENOMIC DNA]</scope>
    <source>
        <strain evidence="3">Ysfricsl-2016a</strain>
        <tissue evidence="3">Blood</tissue>
    </source>
</reference>
<protein>
    <submittedName>
        <fullName evidence="3">Uncharacterized protein</fullName>
    </submittedName>
</protein>
<comment type="caution">
    <text evidence="3">The sequence shown here is derived from an EMBL/GenBank/DDBJ whole genome shotgun (WGS) entry which is preliminary data.</text>
</comment>
<dbReference type="Proteomes" id="UP000438429">
    <property type="component" value="Unassembled WGS sequence"/>
</dbReference>
<evidence type="ECO:0000313" key="4">
    <source>
        <dbReference type="Proteomes" id="UP000438429"/>
    </source>
</evidence>
<feature type="compositionally biased region" description="Acidic residues" evidence="1">
    <location>
        <begin position="157"/>
        <end position="170"/>
    </location>
</feature>
<feature type="compositionally biased region" description="Low complexity" evidence="1">
    <location>
        <begin position="173"/>
        <end position="184"/>
    </location>
</feature>